<proteinExistence type="predicted"/>
<dbReference type="Pfam" id="PF01381">
    <property type="entry name" value="HTH_3"/>
    <property type="match status" value="1"/>
</dbReference>
<dbReference type="EMBL" id="CP042906">
    <property type="protein sequence ID" value="QEX15361.1"/>
    <property type="molecule type" value="Genomic_DNA"/>
</dbReference>
<dbReference type="CDD" id="cd00093">
    <property type="entry name" value="HTH_XRE"/>
    <property type="match status" value="1"/>
</dbReference>
<keyword evidence="3" id="KW-1185">Reference proteome</keyword>
<evidence type="ECO:0000313" key="3">
    <source>
        <dbReference type="Proteomes" id="UP000326202"/>
    </source>
</evidence>
<evidence type="ECO:0000313" key="2">
    <source>
        <dbReference type="EMBL" id="QEX15361.1"/>
    </source>
</evidence>
<dbReference type="GO" id="GO:0003677">
    <property type="term" value="F:DNA binding"/>
    <property type="evidence" value="ECO:0007669"/>
    <property type="project" value="InterPro"/>
</dbReference>
<dbReference type="Proteomes" id="UP000326202">
    <property type="component" value="Chromosome"/>
</dbReference>
<sequence>MIISAQIRAARGLLKWTQALLAHKAAISVVTLNMIESDNVDPRVSTLRAIEAVLEKAGVEFIGNEREGLGVRLRPSRRR</sequence>
<name>A0A5J6ME06_9PROT</name>
<dbReference type="Gene3D" id="1.10.260.40">
    <property type="entry name" value="lambda repressor-like DNA-binding domains"/>
    <property type="match status" value="1"/>
</dbReference>
<dbReference type="SMART" id="SM00530">
    <property type="entry name" value="HTH_XRE"/>
    <property type="match status" value="1"/>
</dbReference>
<reference evidence="2 3" key="1">
    <citation type="submission" date="2019-08" db="EMBL/GenBank/DDBJ databases">
        <title>Hyperibacter terrae gen. nov., sp. nov. and Hyperibacter viscosus sp. nov., two new members in the family Rhodospirillaceae isolated from the rhizosphere of Hypericum perforatum.</title>
        <authorList>
            <person name="Noviana Z."/>
        </authorList>
    </citation>
    <scope>NUCLEOTIDE SEQUENCE [LARGE SCALE GENOMIC DNA]</scope>
    <source>
        <strain evidence="2 3">R5913</strain>
    </source>
</reference>
<dbReference type="KEGG" id="htq:FRZ44_06440"/>
<dbReference type="OrthoDB" id="4419620at2"/>
<dbReference type="PROSITE" id="PS50943">
    <property type="entry name" value="HTH_CROC1"/>
    <property type="match status" value="1"/>
</dbReference>
<dbReference type="SUPFAM" id="SSF47413">
    <property type="entry name" value="lambda repressor-like DNA-binding domains"/>
    <property type="match status" value="1"/>
</dbReference>
<evidence type="ECO:0000259" key="1">
    <source>
        <dbReference type="PROSITE" id="PS50943"/>
    </source>
</evidence>
<dbReference type="InterPro" id="IPR001387">
    <property type="entry name" value="Cro/C1-type_HTH"/>
</dbReference>
<gene>
    <name evidence="2" type="ORF">FRZ44_06440</name>
</gene>
<dbReference type="RefSeq" id="WP_151175818.1">
    <property type="nucleotide sequence ID" value="NZ_CP042906.1"/>
</dbReference>
<dbReference type="AlphaFoldDB" id="A0A5J6ME06"/>
<dbReference type="InterPro" id="IPR010982">
    <property type="entry name" value="Lambda_DNA-bd_dom_sf"/>
</dbReference>
<feature type="domain" description="HTH cro/C1-type" evidence="1">
    <location>
        <begin position="7"/>
        <end position="61"/>
    </location>
</feature>
<protein>
    <submittedName>
        <fullName evidence="2">Transcriptional regulator</fullName>
    </submittedName>
</protein>
<organism evidence="2 3">
    <name type="scientific">Hypericibacter terrae</name>
    <dbReference type="NCBI Taxonomy" id="2602015"/>
    <lineage>
        <taxon>Bacteria</taxon>
        <taxon>Pseudomonadati</taxon>
        <taxon>Pseudomonadota</taxon>
        <taxon>Alphaproteobacteria</taxon>
        <taxon>Rhodospirillales</taxon>
        <taxon>Dongiaceae</taxon>
        <taxon>Hypericibacter</taxon>
    </lineage>
</organism>
<accession>A0A5J6ME06</accession>